<name>A0A3B0MC76_9GAMM</name>
<sequence length="218" mass="25623">MIGLINEIKKLHDSHLESSEKNNENFIAKLQILKIKFGMVAIKYADTDWENFGLSEEIFKNNHPFLNSHLCRLLLDEQQRQNITDNDINQVWYCCLYNFAYELAHNKIAPPADKYHTKYYSIVDKLKAENLPKDKIFAIANARSALILCRDSFVTESPKDNALFIALKEVNKFYYNYLNINENTNIEQLELECEVLMKEKSLYIAESIKQELQEFRNN</sequence>
<gene>
    <name evidence="2" type="ORF">ARTV_1004</name>
</gene>
<dbReference type="AlphaFoldDB" id="A0A3B0MC76"/>
<evidence type="ECO:0000313" key="2">
    <source>
        <dbReference type="EMBL" id="SSW95257.1"/>
    </source>
</evidence>
<protein>
    <submittedName>
        <fullName evidence="2">Uncharacterized protein</fullName>
    </submittedName>
</protein>
<reference evidence="2" key="1">
    <citation type="submission" date="2018-04" db="EMBL/GenBank/DDBJ databases">
        <authorList>
            <person name="Go L.Y."/>
            <person name="Mitchell J.A."/>
        </authorList>
    </citation>
    <scope>NUCLEOTIDE SEQUENCE</scope>
    <source>
        <strain evidence="2">ARTV</strain>
    </source>
</reference>
<organism evidence="2">
    <name type="scientific">Arsenophonus endosymbiont of Trialeurodes vaporariorum</name>
    <dbReference type="NCBI Taxonomy" id="235567"/>
    <lineage>
        <taxon>Bacteria</taxon>
        <taxon>Pseudomonadati</taxon>
        <taxon>Pseudomonadota</taxon>
        <taxon>Gammaproteobacteria</taxon>
        <taxon>Enterobacterales</taxon>
        <taxon>Morganellaceae</taxon>
        <taxon>Arsenophonus</taxon>
    </lineage>
</organism>
<accession>A0A3B0MC76</accession>
<dbReference type="EMBL" id="UFQR01000003">
    <property type="protein sequence ID" value="SSW95257.1"/>
    <property type="molecule type" value="Genomic_DNA"/>
</dbReference>
<feature type="coiled-coil region" evidence="1">
    <location>
        <begin position="179"/>
        <end position="206"/>
    </location>
</feature>
<proteinExistence type="predicted"/>
<keyword evidence="1" id="KW-0175">Coiled coil</keyword>
<evidence type="ECO:0000256" key="1">
    <source>
        <dbReference type="SAM" id="Coils"/>
    </source>
</evidence>